<accession>A0ABV1RIN5</accession>
<keyword evidence="1" id="KW-0378">Hydrolase</keyword>
<keyword evidence="5" id="KW-1185">Reference proteome</keyword>
<dbReference type="RefSeq" id="WP_350402202.1">
    <property type="nucleotide sequence ID" value="NZ_JBELOE010000228.1"/>
</dbReference>
<name>A0ABV1RIN5_9ALTE</name>
<organism evidence="4 5">
    <name type="scientific">Catenovulum sediminis</name>
    <dbReference type="NCBI Taxonomy" id="1740262"/>
    <lineage>
        <taxon>Bacteria</taxon>
        <taxon>Pseudomonadati</taxon>
        <taxon>Pseudomonadota</taxon>
        <taxon>Gammaproteobacteria</taxon>
        <taxon>Alteromonadales</taxon>
        <taxon>Alteromonadaceae</taxon>
        <taxon>Catenovulum</taxon>
    </lineage>
</organism>
<feature type="signal peptide" evidence="2">
    <location>
        <begin position="1"/>
        <end position="22"/>
    </location>
</feature>
<proteinExistence type="predicted"/>
<evidence type="ECO:0000259" key="3">
    <source>
        <dbReference type="Pfam" id="PF08450"/>
    </source>
</evidence>
<dbReference type="SUPFAM" id="SSF63829">
    <property type="entry name" value="Calcium-dependent phosphotriesterase"/>
    <property type="match status" value="1"/>
</dbReference>
<dbReference type="EMBL" id="JBELOE010000228">
    <property type="protein sequence ID" value="MER2492735.1"/>
    <property type="molecule type" value="Genomic_DNA"/>
</dbReference>
<reference evidence="4 5" key="1">
    <citation type="submission" date="2024-06" db="EMBL/GenBank/DDBJ databases">
        <authorList>
            <person name="Chen R.Y."/>
        </authorList>
    </citation>
    <scope>NUCLEOTIDE SEQUENCE [LARGE SCALE GENOMIC DNA]</scope>
    <source>
        <strain evidence="4 5">D2</strain>
    </source>
</reference>
<dbReference type="Proteomes" id="UP001467690">
    <property type="component" value="Unassembled WGS sequence"/>
</dbReference>
<sequence length="353" mass="39621">MSKKIKIALLLTSAFWITQLTGCRLTANQENAHQPNQQTQKTTKTLKTEQGIYQIYDDEALLYLDLEQSYEALANGFEWVEGPAWISANTAGGEQGGYLIFSDIPNNKIYQYHPKNGLAEYLMPSGFSNGLLINHQNELVIMQSRSRQVVKMYAPLNHPTTEYNVLASHYRGKRLNSPNDSAIHKNGTIYFSDPPYGLPKQMDDPAKELDFQGVFQLKPTGELKVLDDSISFPNGVAISPDNQFLYVAVSDPKAPKWYQFKLDKQGEAIEKKLFYKPKARGTNDHGAPDGLKVHSSGVVFATGPEGVWLFNPDGKVLAKIKVPHFCANLAFDENEKNLYITAHKKLLRIKLRG</sequence>
<evidence type="ECO:0000313" key="4">
    <source>
        <dbReference type="EMBL" id="MER2492735.1"/>
    </source>
</evidence>
<dbReference type="Gene3D" id="2.120.10.30">
    <property type="entry name" value="TolB, C-terminal domain"/>
    <property type="match status" value="1"/>
</dbReference>
<evidence type="ECO:0000256" key="2">
    <source>
        <dbReference type="SAM" id="SignalP"/>
    </source>
</evidence>
<evidence type="ECO:0000256" key="1">
    <source>
        <dbReference type="ARBA" id="ARBA00022801"/>
    </source>
</evidence>
<feature type="chain" id="PRO_5046868401" evidence="2">
    <location>
        <begin position="23"/>
        <end position="353"/>
    </location>
</feature>
<comment type="caution">
    <text evidence="4">The sequence shown here is derived from an EMBL/GenBank/DDBJ whole genome shotgun (WGS) entry which is preliminary data.</text>
</comment>
<keyword evidence="2" id="KW-0732">Signal</keyword>
<evidence type="ECO:0000313" key="5">
    <source>
        <dbReference type="Proteomes" id="UP001467690"/>
    </source>
</evidence>
<feature type="domain" description="SMP-30/Gluconolactonase/LRE-like region" evidence="3">
    <location>
        <begin position="81"/>
        <end position="343"/>
    </location>
</feature>
<dbReference type="PANTHER" id="PTHR47572:SF4">
    <property type="entry name" value="LACTONASE DRP35"/>
    <property type="match status" value="1"/>
</dbReference>
<dbReference type="InterPro" id="IPR011042">
    <property type="entry name" value="6-blade_b-propeller_TolB-like"/>
</dbReference>
<protein>
    <submittedName>
        <fullName evidence="4">SMP-30/gluconolactonase/LRE family protein</fullName>
    </submittedName>
</protein>
<dbReference type="Pfam" id="PF08450">
    <property type="entry name" value="SGL"/>
    <property type="match status" value="1"/>
</dbReference>
<gene>
    <name evidence="4" type="ORF">ABS311_12690</name>
</gene>
<dbReference type="PANTHER" id="PTHR47572">
    <property type="entry name" value="LIPOPROTEIN-RELATED"/>
    <property type="match status" value="1"/>
</dbReference>
<dbReference type="InterPro" id="IPR051262">
    <property type="entry name" value="SMP-30/CGR1_Lactonase"/>
</dbReference>
<dbReference type="InterPro" id="IPR013658">
    <property type="entry name" value="SGL"/>
</dbReference>